<reference evidence="10 11" key="1">
    <citation type="submission" date="2017-04" db="EMBL/GenBank/DDBJ databases">
        <title>Genome sequencing of [Candida] sorbophila.</title>
        <authorList>
            <person name="Ahn J.O."/>
        </authorList>
    </citation>
    <scope>NUCLEOTIDE SEQUENCE [LARGE SCALE GENOMIC DNA]</scope>
    <source>
        <strain evidence="10 11">DS02</strain>
    </source>
</reference>
<evidence type="ECO:0000259" key="9">
    <source>
        <dbReference type="Pfam" id="PF04909"/>
    </source>
</evidence>
<dbReference type="GO" id="GO:0005829">
    <property type="term" value="C:cytosol"/>
    <property type="evidence" value="ECO:0007669"/>
    <property type="project" value="TreeGrafter"/>
</dbReference>
<keyword evidence="3 8" id="KW-0210">Decarboxylase</keyword>
<keyword evidence="5 8" id="KW-0456">Lyase</keyword>
<gene>
    <name evidence="10" type="ORF">B9G98_02958</name>
</gene>
<keyword evidence="4" id="KW-0862">Zinc</keyword>
<dbReference type="STRING" id="45607.A0A2T0FK32"/>
<comment type="similarity">
    <text evidence="1">Belongs to the metallo-dependent hydrolases superfamily. ACMSD family.</text>
</comment>
<dbReference type="EMBL" id="NDIQ01000021">
    <property type="protein sequence ID" value="PRT55338.1"/>
    <property type="molecule type" value="Genomic_DNA"/>
</dbReference>
<protein>
    <recommendedName>
        <fullName evidence="7">6-methylsalicylate decarboxylase</fullName>
        <ecNumber evidence="7">4.1.1.52</ecNumber>
    </recommendedName>
</protein>
<dbReference type="InterPro" id="IPR032466">
    <property type="entry name" value="Metal_Hydrolase"/>
</dbReference>
<dbReference type="PANTHER" id="PTHR21240:SF29">
    <property type="entry name" value="AMIDOHYDROLASE-RELATED DOMAIN-CONTAINING PROTEIN"/>
    <property type="match status" value="1"/>
</dbReference>
<comment type="caution">
    <text evidence="10">The sequence shown here is derived from an EMBL/GenBank/DDBJ whole genome shotgun (WGS) entry which is preliminary data.</text>
</comment>
<evidence type="ECO:0000256" key="5">
    <source>
        <dbReference type="ARBA" id="ARBA00023239"/>
    </source>
</evidence>
<accession>A0A2T0FK32</accession>
<organism evidence="10 11">
    <name type="scientific">Wickerhamiella sorbophila</name>
    <dbReference type="NCBI Taxonomy" id="45607"/>
    <lineage>
        <taxon>Eukaryota</taxon>
        <taxon>Fungi</taxon>
        <taxon>Dikarya</taxon>
        <taxon>Ascomycota</taxon>
        <taxon>Saccharomycotina</taxon>
        <taxon>Dipodascomycetes</taxon>
        <taxon>Dipodascales</taxon>
        <taxon>Trichomonascaceae</taxon>
        <taxon>Wickerhamiella</taxon>
    </lineage>
</organism>
<dbReference type="Proteomes" id="UP000238350">
    <property type="component" value="Unassembled WGS sequence"/>
</dbReference>
<comment type="catalytic activity">
    <reaction evidence="6">
        <text>6-methylsalicylate + H(+) = 3-methylphenol + CO2</text>
        <dbReference type="Rhea" id="RHEA:23112"/>
        <dbReference type="ChEBI" id="CHEBI:15378"/>
        <dbReference type="ChEBI" id="CHEBI:16526"/>
        <dbReference type="ChEBI" id="CHEBI:17231"/>
        <dbReference type="ChEBI" id="CHEBI:36658"/>
        <dbReference type="EC" id="4.1.1.52"/>
    </reaction>
    <physiologicalReaction direction="left-to-right" evidence="6">
        <dbReference type="Rhea" id="RHEA:23113"/>
    </physiologicalReaction>
</comment>
<dbReference type="InterPro" id="IPR006680">
    <property type="entry name" value="Amidohydro-rel"/>
</dbReference>
<dbReference type="GO" id="GO:0016787">
    <property type="term" value="F:hydrolase activity"/>
    <property type="evidence" value="ECO:0007669"/>
    <property type="project" value="InterPro"/>
</dbReference>
<evidence type="ECO:0000313" key="11">
    <source>
        <dbReference type="Proteomes" id="UP000238350"/>
    </source>
</evidence>
<dbReference type="GeneID" id="36516706"/>
<evidence type="ECO:0000256" key="3">
    <source>
        <dbReference type="ARBA" id="ARBA00022793"/>
    </source>
</evidence>
<evidence type="ECO:0000256" key="6">
    <source>
        <dbReference type="ARBA" id="ARBA00036832"/>
    </source>
</evidence>
<evidence type="ECO:0000256" key="7">
    <source>
        <dbReference type="ARBA" id="ARBA00038889"/>
    </source>
</evidence>
<feature type="domain" description="Amidohydrolase-related" evidence="9">
    <location>
        <begin position="18"/>
        <end position="320"/>
    </location>
</feature>
<evidence type="ECO:0000256" key="2">
    <source>
        <dbReference type="ARBA" id="ARBA00022723"/>
    </source>
</evidence>
<dbReference type="Gene3D" id="3.20.20.140">
    <property type="entry name" value="Metal-dependent hydrolases"/>
    <property type="match status" value="1"/>
</dbReference>
<proteinExistence type="inferred from homology"/>
<dbReference type="OrthoDB" id="4094773at2759"/>
<dbReference type="GO" id="GO:0047596">
    <property type="term" value="F:6-methylsalicylate decarboxylase activity"/>
    <property type="evidence" value="ECO:0007669"/>
    <property type="project" value="UniProtKB-EC"/>
</dbReference>
<dbReference type="Pfam" id="PF04909">
    <property type="entry name" value="Amidohydro_2"/>
    <property type="match status" value="1"/>
</dbReference>
<dbReference type="GO" id="GO:0019748">
    <property type="term" value="P:secondary metabolic process"/>
    <property type="evidence" value="ECO:0007669"/>
    <property type="project" value="TreeGrafter"/>
</dbReference>
<name>A0A2T0FK32_9ASCO</name>
<keyword evidence="11" id="KW-1185">Reference proteome</keyword>
<evidence type="ECO:0000256" key="4">
    <source>
        <dbReference type="ARBA" id="ARBA00022833"/>
    </source>
</evidence>
<dbReference type="EC" id="4.1.1.52" evidence="7"/>
<dbReference type="AlphaFoldDB" id="A0A2T0FK32"/>
<evidence type="ECO:0000256" key="8">
    <source>
        <dbReference type="RuleBase" id="RU366045"/>
    </source>
</evidence>
<dbReference type="RefSeq" id="XP_024665283.1">
    <property type="nucleotide sequence ID" value="XM_024809515.1"/>
</dbReference>
<dbReference type="SUPFAM" id="SSF51556">
    <property type="entry name" value="Metallo-dependent hydrolases"/>
    <property type="match status" value="1"/>
</dbReference>
<dbReference type="PANTHER" id="PTHR21240">
    <property type="entry name" value="2-AMINO-3-CARBOXYLMUCONATE-6-SEMIALDEHYDE DECARBOXYLASE"/>
    <property type="match status" value="1"/>
</dbReference>
<sequence length="323" mass="35338">MPTNSTQGSAQAGRNTRIDVHTHVVPPFWGEALPTHGGDPSGWALPAWSPETALEFMEVQKIQTKVLSLTAPGVTGWPIAERAAVCRRINEYVQDLCHKYPGRFGNFASLPLPDVEGSVKEVEYGLDTLGVDGFVVYTNYDGVYLGDKRFEPVWKAINDRKGVVFIHPSHLQLEVLAGQPGPLVDYPFDTTRTAVHMTLNGVLTRNPDIKFILSHAGGFLPYAALRFAKLGASIHPQGPSSEEILKQFKSFYFDTALSSGPYALPALLEFAGKDHILYGSDFPYASAAVSGEFTHLLDNGSNIPEETTHAINTNAAKILKRFQ</sequence>
<dbReference type="GO" id="GO:0046872">
    <property type="term" value="F:metal ion binding"/>
    <property type="evidence" value="ECO:0007669"/>
    <property type="project" value="UniProtKB-KW"/>
</dbReference>
<dbReference type="InterPro" id="IPR032465">
    <property type="entry name" value="ACMSD"/>
</dbReference>
<evidence type="ECO:0000313" key="10">
    <source>
        <dbReference type="EMBL" id="PRT55338.1"/>
    </source>
</evidence>
<evidence type="ECO:0000256" key="1">
    <source>
        <dbReference type="ARBA" id="ARBA00005871"/>
    </source>
</evidence>
<keyword evidence="2" id="KW-0479">Metal-binding</keyword>